<gene>
    <name evidence="1" type="ORF">CR513_08055</name>
</gene>
<evidence type="ECO:0000313" key="2">
    <source>
        <dbReference type="Proteomes" id="UP000257109"/>
    </source>
</evidence>
<dbReference type="AlphaFoldDB" id="A0A371HYM5"/>
<organism evidence="1 2">
    <name type="scientific">Mucuna pruriens</name>
    <name type="common">Velvet bean</name>
    <name type="synonym">Dolichos pruriens</name>
    <dbReference type="NCBI Taxonomy" id="157652"/>
    <lineage>
        <taxon>Eukaryota</taxon>
        <taxon>Viridiplantae</taxon>
        <taxon>Streptophyta</taxon>
        <taxon>Embryophyta</taxon>
        <taxon>Tracheophyta</taxon>
        <taxon>Spermatophyta</taxon>
        <taxon>Magnoliopsida</taxon>
        <taxon>eudicotyledons</taxon>
        <taxon>Gunneridae</taxon>
        <taxon>Pentapetalae</taxon>
        <taxon>rosids</taxon>
        <taxon>fabids</taxon>
        <taxon>Fabales</taxon>
        <taxon>Fabaceae</taxon>
        <taxon>Papilionoideae</taxon>
        <taxon>50 kb inversion clade</taxon>
        <taxon>NPAAA clade</taxon>
        <taxon>indigoferoid/millettioid clade</taxon>
        <taxon>Phaseoleae</taxon>
        <taxon>Mucuna</taxon>
    </lineage>
</organism>
<comment type="caution">
    <text evidence="1">The sequence shown here is derived from an EMBL/GenBank/DDBJ whole genome shotgun (WGS) entry which is preliminary data.</text>
</comment>
<sequence length="108" mass="12398">MPIRDEFPNEQLLHIHTHIPWFADICIFVVASQFPPEVSQLYKKKLESDAKLCNDQVICMCIPDIEVKSVLQFCQLRQPKNYLTVGFIGPPFSKMPINSSPPVKNARK</sequence>
<keyword evidence="2" id="KW-1185">Reference proteome</keyword>
<feature type="non-terminal residue" evidence="1">
    <location>
        <position position="1"/>
    </location>
</feature>
<evidence type="ECO:0000313" key="1">
    <source>
        <dbReference type="EMBL" id="RDY07794.1"/>
    </source>
</evidence>
<protein>
    <submittedName>
        <fullName evidence="1">Uncharacterized protein</fullName>
    </submittedName>
</protein>
<dbReference type="EMBL" id="QJKJ01001398">
    <property type="protein sequence ID" value="RDY07794.1"/>
    <property type="molecule type" value="Genomic_DNA"/>
</dbReference>
<reference evidence="1" key="1">
    <citation type="submission" date="2018-05" db="EMBL/GenBank/DDBJ databases">
        <title>Draft genome of Mucuna pruriens seed.</title>
        <authorList>
            <person name="Nnadi N.E."/>
            <person name="Vos R."/>
            <person name="Hasami M.H."/>
            <person name="Devisetty U.K."/>
            <person name="Aguiy J.C."/>
        </authorList>
    </citation>
    <scope>NUCLEOTIDE SEQUENCE [LARGE SCALE GENOMIC DNA]</scope>
    <source>
        <strain evidence="1">JCA_2017</strain>
    </source>
</reference>
<dbReference type="Proteomes" id="UP000257109">
    <property type="component" value="Unassembled WGS sequence"/>
</dbReference>
<dbReference type="OrthoDB" id="1432876at2759"/>
<accession>A0A371HYM5</accession>
<proteinExistence type="predicted"/>
<name>A0A371HYM5_MUCPR</name>